<organism evidence="2 3">
    <name type="scientific">Luteimonas aestuarii</name>
    <dbReference type="NCBI Taxonomy" id="453837"/>
    <lineage>
        <taxon>Bacteria</taxon>
        <taxon>Pseudomonadati</taxon>
        <taxon>Pseudomonadota</taxon>
        <taxon>Gammaproteobacteria</taxon>
        <taxon>Lysobacterales</taxon>
        <taxon>Lysobacteraceae</taxon>
        <taxon>Luteimonas</taxon>
    </lineage>
</organism>
<dbReference type="RefSeq" id="WP_133320460.1">
    <property type="nucleotide sequence ID" value="NZ_SMTF01000001.1"/>
</dbReference>
<keyword evidence="3" id="KW-1185">Reference proteome</keyword>
<dbReference type="AlphaFoldDB" id="A0A4R5U4R8"/>
<evidence type="ECO:0000313" key="3">
    <source>
        <dbReference type="Proteomes" id="UP000294796"/>
    </source>
</evidence>
<comment type="caution">
    <text evidence="2">The sequence shown here is derived from an EMBL/GenBank/DDBJ whole genome shotgun (WGS) entry which is preliminary data.</text>
</comment>
<gene>
    <name evidence="2" type="ORF">E2F46_01800</name>
</gene>
<protein>
    <submittedName>
        <fullName evidence="2">Uncharacterized protein</fullName>
    </submittedName>
</protein>
<proteinExistence type="predicted"/>
<reference evidence="2 3" key="1">
    <citation type="submission" date="2019-03" db="EMBL/GenBank/DDBJ databases">
        <title>Luteimonas zhaokaii sp.nov., isolated from the rectal contents of Plateau pika in Yushu, Qinghai Province, China.</title>
        <authorList>
            <person name="Zhang G."/>
        </authorList>
    </citation>
    <scope>NUCLEOTIDE SEQUENCE [LARGE SCALE GENOMIC DNA]</scope>
    <source>
        <strain evidence="2 3">B9</strain>
    </source>
</reference>
<name>A0A4R5U4R8_9GAMM</name>
<evidence type="ECO:0000313" key="2">
    <source>
        <dbReference type="EMBL" id="TDK28639.1"/>
    </source>
</evidence>
<sequence>MIVKTIPTRSGEVTLVVSDTSEWRAEAIGWFCEQTVQRAIRRLQQRRTRLDEEVPMQQEQSDAA</sequence>
<dbReference type="EMBL" id="SMTF01000001">
    <property type="protein sequence ID" value="TDK28639.1"/>
    <property type="molecule type" value="Genomic_DNA"/>
</dbReference>
<evidence type="ECO:0000256" key="1">
    <source>
        <dbReference type="SAM" id="Coils"/>
    </source>
</evidence>
<dbReference type="Proteomes" id="UP000294796">
    <property type="component" value="Unassembled WGS sequence"/>
</dbReference>
<keyword evidence="1" id="KW-0175">Coiled coil</keyword>
<accession>A0A4R5U4R8</accession>
<feature type="coiled-coil region" evidence="1">
    <location>
        <begin position="33"/>
        <end position="60"/>
    </location>
</feature>